<dbReference type="EMBL" id="CP001110">
    <property type="protein sequence ID" value="ACF43820.1"/>
    <property type="molecule type" value="Genomic_DNA"/>
</dbReference>
<dbReference type="HOGENOM" id="CLU_2900203_0_0_10"/>
<accession>B4SAD4</accession>
<sequence length="62" mass="6988">MLMKGGHCRGNDRLLHLLEALVATEVHVVNNVPLIFFEVVEKSYIGRVKMYCVATVFSHMNG</sequence>
<reference evidence="1 2" key="1">
    <citation type="submission" date="2008-06" db="EMBL/GenBank/DDBJ databases">
        <title>Complete sequence of Pelodictyon phaeoclathratiforme BU-1.</title>
        <authorList>
            <consortium name="US DOE Joint Genome Institute"/>
            <person name="Lucas S."/>
            <person name="Copeland A."/>
            <person name="Lapidus A."/>
            <person name="Glavina del Rio T."/>
            <person name="Dalin E."/>
            <person name="Tice H."/>
            <person name="Bruce D."/>
            <person name="Goodwin L."/>
            <person name="Pitluck S."/>
            <person name="Schmutz J."/>
            <person name="Larimer F."/>
            <person name="Land M."/>
            <person name="Hauser L."/>
            <person name="Kyrpides N."/>
            <person name="Mikhailova N."/>
            <person name="Liu Z."/>
            <person name="Li T."/>
            <person name="Zhao F."/>
            <person name="Overmann J."/>
            <person name="Bryant D.A."/>
            <person name="Richardson P."/>
        </authorList>
    </citation>
    <scope>NUCLEOTIDE SEQUENCE [LARGE SCALE GENOMIC DNA]</scope>
    <source>
        <strain evidence="2">DSM 5477 / BU-1</strain>
    </source>
</reference>
<organism evidence="1 2">
    <name type="scientific">Pelodictyon phaeoclathratiforme (strain DSM 5477 / BU-1)</name>
    <dbReference type="NCBI Taxonomy" id="324925"/>
    <lineage>
        <taxon>Bacteria</taxon>
        <taxon>Pseudomonadati</taxon>
        <taxon>Chlorobiota</taxon>
        <taxon>Chlorobiia</taxon>
        <taxon>Chlorobiales</taxon>
        <taxon>Chlorobiaceae</taxon>
        <taxon>Chlorobium/Pelodictyon group</taxon>
        <taxon>Pelodictyon</taxon>
    </lineage>
</organism>
<gene>
    <name evidence="1" type="ordered locus">Ppha_1576</name>
</gene>
<proteinExistence type="predicted"/>
<evidence type="ECO:0000313" key="2">
    <source>
        <dbReference type="Proteomes" id="UP000002724"/>
    </source>
</evidence>
<keyword evidence="2" id="KW-1185">Reference proteome</keyword>
<evidence type="ECO:0000313" key="1">
    <source>
        <dbReference type="EMBL" id="ACF43820.1"/>
    </source>
</evidence>
<name>B4SAD4_PELPB</name>
<dbReference type="KEGG" id="pph:Ppha_1576"/>
<protein>
    <submittedName>
        <fullName evidence="1">Uncharacterized protein</fullName>
    </submittedName>
</protein>
<dbReference type="STRING" id="324925.Ppha_1576"/>
<dbReference type="AlphaFoldDB" id="B4SAD4"/>
<dbReference type="Proteomes" id="UP000002724">
    <property type="component" value="Chromosome"/>
</dbReference>